<dbReference type="RefSeq" id="YP_009778104.1">
    <property type="nucleotide sequence ID" value="NC_047711.1"/>
</dbReference>
<accession>A0A6S4PI54</accession>
<dbReference type="InterPro" id="IPR058003">
    <property type="entry name" value="Phage_gp12"/>
</dbReference>
<dbReference type="KEGG" id="vg:55412584"/>
<evidence type="ECO:0000313" key="2">
    <source>
        <dbReference type="Proteomes" id="UP000505345"/>
    </source>
</evidence>
<keyword evidence="2" id="KW-1185">Reference proteome</keyword>
<dbReference type="Proteomes" id="UP000505345">
    <property type="component" value="Segment"/>
</dbReference>
<dbReference type="EMBL" id="AP013540">
    <property type="protein sequence ID" value="BAQ94046.1"/>
    <property type="molecule type" value="Genomic_DNA"/>
</dbReference>
<protein>
    <submittedName>
        <fullName evidence="1">Tail tubular protein B</fullName>
    </submittedName>
</protein>
<proteinExistence type="predicted"/>
<dbReference type="GeneID" id="55412584"/>
<dbReference type="Pfam" id="PF25675">
    <property type="entry name" value="Phage_nozzle"/>
    <property type="match status" value="1"/>
</dbReference>
<reference evidence="1 2" key="1">
    <citation type="journal article" date="2013" name="PLoS Genet.">
        <title>Expanding the Marine Virosphere Using Metagenomics.</title>
        <authorList>
            <person name="Mizuno C.M."/>
            <person name="Rodriguez-Valera F."/>
            <person name="Kimes N.E."/>
            <person name="Ghai R."/>
        </authorList>
    </citation>
    <scope>NUCLEOTIDE SEQUENCE [LARGE SCALE GENOMIC DNA]</scope>
    <source>
        <strain evidence="1">UvMED-CGR-C62A-MedDCM-OCT-S28-C10</strain>
    </source>
</reference>
<sequence>MSVVSSSIPNLINGISEQNPTQRNLNQAETQVNAQSSIVKGLTKRPPLEWVSNLLSSQVFSTNTAIHPFIRDNNNQYIIAAYNGGIKAYELDGTSKTVTISNGSSYLATTNPKDDYKFVSVADTTFILNKSKIPAMAATTSAAKVNEALVYVKQSNFGRTYTITLTHPSMNSGNPVSTTYAMPNGDNVATQGHLRDTATIASILKTGSGGSPGTHSGTALDSSGISNYFTIAQYNSVLHIKPTDNSAAFTITTSDGAGDSGMYAIKDTINDFTNLPYYAPNGYIVKITGDEGQVTTDYYVKYSSTEVGTWTECIGPGLKTTIDPATMPHKLVRATNGTFTFSECSWDLRNCGDDATNPIPSFIGYAANNITFYKNRFGILADENIILSEAGGYFNFFSQTVAAALATDVVDLAATSNEVSVLKHAIPFNEELILFSDLAQFKVEGGTSGLSSTDSSITLTTRFENKADIAPVGAGNYLYFAQSRGDTTALREYYVQPDTTNYDSVDITVGVPSLISNSCYKLISNTIENTIIALEDDGASSNNAPYTAGSNVNPTKANRMNVYKYFWNNNDKVQSAWSYWDFTGIQIIGAFSYESNVYVIANERQKANLYKIDLRNLEDANLNMQIHLDQRCKLNGSYNGGTGITTFTIPYTVATGLQCINAATGSDLTIASQSGTTVTVAGNIASAYFGFQYTTLYTLSTQYLREPGKVGGLVSLTAGRLQVRTMSFDYASTGFFQVVVGHNNRDDRTYTFNGYIIDSSASLIERPVLTNGTFRVPIQAKNTDHTVSIKSSSYLPVNLVSAEMEGFYYRRSTRV</sequence>
<organism evidence="1 2">
    <name type="scientific">uncultured phage_MedDCM-OCT-S28-C10</name>
    <dbReference type="NCBI Taxonomy" id="2741077"/>
    <lineage>
        <taxon>Viruses</taxon>
        <taxon>Duplodnaviria</taxon>
        <taxon>Heunggongvirae</taxon>
        <taxon>Uroviricota</taxon>
        <taxon>Caudoviricetes</taxon>
        <taxon>Autographivirales</taxon>
        <taxon>Votkovvirus</taxon>
        <taxon>Votkovvirus S28C10</taxon>
    </lineage>
</organism>
<name>A0A6S4PI54_9CAUD</name>
<evidence type="ECO:0000313" key="1">
    <source>
        <dbReference type="EMBL" id="BAQ94046.1"/>
    </source>
</evidence>